<dbReference type="SUPFAM" id="SSF54160">
    <property type="entry name" value="Chromo domain-like"/>
    <property type="match status" value="1"/>
</dbReference>
<protein>
    <recommendedName>
        <fullName evidence="3">Chromo domain-containing protein</fullName>
    </recommendedName>
</protein>
<comment type="caution">
    <text evidence="4">The sequence shown here is derived from an EMBL/GenBank/DDBJ whole genome shotgun (WGS) entry which is preliminary data.</text>
</comment>
<comment type="subcellular location">
    <subcellularLocation>
        <location evidence="1">Nucleus</location>
    </subcellularLocation>
</comment>
<dbReference type="PROSITE" id="PS00598">
    <property type="entry name" value="CHROMO_1"/>
    <property type="match status" value="1"/>
</dbReference>
<dbReference type="PROSITE" id="PS50013">
    <property type="entry name" value="CHROMO_2"/>
    <property type="match status" value="1"/>
</dbReference>
<sequence length="154" mass="18087">MKHNKEDDMTEKKDFPWRRALGSQKNTLTAKNSWQNLRGDGVRRSIAVGYIPRERGIDDEQCIISSQQARFPGIAVTKDVFVVEFIINKRKNKEGKVGYLLKWQGFPLEESTWEPEEHLNCDGLLAEFERRWSKYVYGQCELYYSDIVLIRLLI</sequence>
<evidence type="ECO:0000256" key="1">
    <source>
        <dbReference type="ARBA" id="ARBA00004123"/>
    </source>
</evidence>
<dbReference type="InterPro" id="IPR000953">
    <property type="entry name" value="Chromo/chromo_shadow_dom"/>
</dbReference>
<gene>
    <name evidence="4" type="ORF">KIN20_004407</name>
</gene>
<name>A0AAD5MRB4_PARTN</name>
<accession>A0AAD5MRB4</accession>
<dbReference type="AlphaFoldDB" id="A0AAD5MRB4"/>
<dbReference type="InterPro" id="IPR051219">
    <property type="entry name" value="Heterochromatin_chromo-domain"/>
</dbReference>
<evidence type="ECO:0000259" key="3">
    <source>
        <dbReference type="PROSITE" id="PS50013"/>
    </source>
</evidence>
<dbReference type="PANTHER" id="PTHR22812">
    <property type="entry name" value="CHROMOBOX PROTEIN"/>
    <property type="match status" value="1"/>
</dbReference>
<dbReference type="GO" id="GO:0005634">
    <property type="term" value="C:nucleus"/>
    <property type="evidence" value="ECO:0007669"/>
    <property type="project" value="UniProtKB-SubCell"/>
</dbReference>
<keyword evidence="2" id="KW-0539">Nucleus</keyword>
<dbReference type="InterPro" id="IPR016197">
    <property type="entry name" value="Chromo-like_dom_sf"/>
</dbReference>
<feature type="domain" description="Chromo" evidence="3">
    <location>
        <begin position="81"/>
        <end position="131"/>
    </location>
</feature>
<reference evidence="4" key="1">
    <citation type="submission" date="2021-06" db="EMBL/GenBank/DDBJ databases">
        <title>Parelaphostrongylus tenuis whole genome reference sequence.</title>
        <authorList>
            <person name="Garwood T.J."/>
            <person name="Larsen P.A."/>
            <person name="Fountain-Jones N.M."/>
            <person name="Garbe J.R."/>
            <person name="Macchietto M.G."/>
            <person name="Kania S.A."/>
            <person name="Gerhold R.W."/>
            <person name="Richards J.E."/>
            <person name="Wolf T.M."/>
        </authorList>
    </citation>
    <scope>NUCLEOTIDE SEQUENCE</scope>
    <source>
        <strain evidence="4">MNPRO001-30</strain>
        <tissue evidence="4">Meninges</tissue>
    </source>
</reference>
<dbReference type="InterPro" id="IPR023779">
    <property type="entry name" value="Chromodomain_CS"/>
</dbReference>
<proteinExistence type="predicted"/>
<organism evidence="4 5">
    <name type="scientific">Parelaphostrongylus tenuis</name>
    <name type="common">Meningeal worm</name>
    <dbReference type="NCBI Taxonomy" id="148309"/>
    <lineage>
        <taxon>Eukaryota</taxon>
        <taxon>Metazoa</taxon>
        <taxon>Ecdysozoa</taxon>
        <taxon>Nematoda</taxon>
        <taxon>Chromadorea</taxon>
        <taxon>Rhabditida</taxon>
        <taxon>Rhabditina</taxon>
        <taxon>Rhabditomorpha</taxon>
        <taxon>Strongyloidea</taxon>
        <taxon>Metastrongylidae</taxon>
        <taxon>Parelaphostrongylus</taxon>
    </lineage>
</organism>
<dbReference type="Pfam" id="PF00385">
    <property type="entry name" value="Chromo"/>
    <property type="match status" value="1"/>
</dbReference>
<dbReference type="EMBL" id="JAHQIW010000591">
    <property type="protein sequence ID" value="KAJ1348989.1"/>
    <property type="molecule type" value="Genomic_DNA"/>
</dbReference>
<evidence type="ECO:0000313" key="5">
    <source>
        <dbReference type="Proteomes" id="UP001196413"/>
    </source>
</evidence>
<evidence type="ECO:0000313" key="4">
    <source>
        <dbReference type="EMBL" id="KAJ1348989.1"/>
    </source>
</evidence>
<dbReference type="Proteomes" id="UP001196413">
    <property type="component" value="Unassembled WGS sequence"/>
</dbReference>
<dbReference type="Gene3D" id="2.40.50.40">
    <property type="match status" value="1"/>
</dbReference>
<evidence type="ECO:0000256" key="2">
    <source>
        <dbReference type="ARBA" id="ARBA00023242"/>
    </source>
</evidence>
<dbReference type="InterPro" id="IPR023780">
    <property type="entry name" value="Chromo_domain"/>
</dbReference>
<keyword evidence="5" id="KW-1185">Reference proteome</keyword>
<dbReference type="SMART" id="SM00298">
    <property type="entry name" value="CHROMO"/>
    <property type="match status" value="1"/>
</dbReference>